<name>A0A0F9MD09_9ZZZZ</name>
<gene>
    <name evidence="1" type="ORF">LCGC14_1399700</name>
</gene>
<evidence type="ECO:0000313" key="1">
    <source>
        <dbReference type="EMBL" id="KKM74510.1"/>
    </source>
</evidence>
<dbReference type="EMBL" id="LAZR01009130">
    <property type="protein sequence ID" value="KKM74510.1"/>
    <property type="molecule type" value="Genomic_DNA"/>
</dbReference>
<accession>A0A0F9MD09</accession>
<organism evidence="1">
    <name type="scientific">marine sediment metagenome</name>
    <dbReference type="NCBI Taxonomy" id="412755"/>
    <lineage>
        <taxon>unclassified sequences</taxon>
        <taxon>metagenomes</taxon>
        <taxon>ecological metagenomes</taxon>
    </lineage>
</organism>
<reference evidence="1" key="1">
    <citation type="journal article" date="2015" name="Nature">
        <title>Complex archaea that bridge the gap between prokaryotes and eukaryotes.</title>
        <authorList>
            <person name="Spang A."/>
            <person name="Saw J.H."/>
            <person name="Jorgensen S.L."/>
            <person name="Zaremba-Niedzwiedzka K."/>
            <person name="Martijn J."/>
            <person name="Lind A.E."/>
            <person name="van Eijk R."/>
            <person name="Schleper C."/>
            <person name="Guy L."/>
            <person name="Ettema T.J."/>
        </authorList>
    </citation>
    <scope>NUCLEOTIDE SEQUENCE</scope>
</reference>
<comment type="caution">
    <text evidence="1">The sequence shown here is derived from an EMBL/GenBank/DDBJ whole genome shotgun (WGS) entry which is preliminary data.</text>
</comment>
<protein>
    <submittedName>
        <fullName evidence="1">Uncharacterized protein</fullName>
    </submittedName>
</protein>
<dbReference type="AlphaFoldDB" id="A0A0F9MD09"/>
<proteinExistence type="predicted"/>
<sequence>MYVVPDSYTLYIIYCVLYIKAHPEPGDVFLGKVITRVVK</sequence>